<dbReference type="InterPro" id="IPR012340">
    <property type="entry name" value="NA-bd_OB-fold"/>
</dbReference>
<proteinExistence type="predicted"/>
<dbReference type="OrthoDB" id="411785at2759"/>
<dbReference type="GO" id="GO:0006310">
    <property type="term" value="P:DNA recombination"/>
    <property type="evidence" value="ECO:0007669"/>
    <property type="project" value="InterPro"/>
</dbReference>
<gene>
    <name evidence="9" type="ORF">BMF94_0614</name>
</gene>
<dbReference type="SUPFAM" id="SSF56091">
    <property type="entry name" value="DNA ligase/mRNA capping enzyme, catalytic domain"/>
    <property type="match status" value="1"/>
</dbReference>
<dbReference type="GO" id="GO:0008270">
    <property type="term" value="F:zinc ion binding"/>
    <property type="evidence" value="ECO:0007669"/>
    <property type="project" value="UniProtKB-KW"/>
</dbReference>
<keyword evidence="6" id="KW-0479">Metal-binding</keyword>
<keyword evidence="2" id="KW-0436">Ligase</keyword>
<evidence type="ECO:0000256" key="5">
    <source>
        <dbReference type="ARBA" id="ARBA00023204"/>
    </source>
</evidence>
<feature type="region of interest" description="Disordered" evidence="7">
    <location>
        <begin position="73"/>
        <end position="107"/>
    </location>
</feature>
<dbReference type="InterPro" id="IPR016059">
    <property type="entry name" value="DNA_ligase_ATP-dep_CS"/>
</dbReference>
<evidence type="ECO:0000259" key="8">
    <source>
        <dbReference type="PROSITE" id="PS50966"/>
    </source>
</evidence>
<dbReference type="InterPro" id="IPR007527">
    <property type="entry name" value="Znf_SWIM"/>
</dbReference>
<name>A0A2S5BI12_9BASI</name>
<evidence type="ECO:0000313" key="10">
    <source>
        <dbReference type="Proteomes" id="UP000237144"/>
    </source>
</evidence>
<dbReference type="EMBL" id="PJQD01000005">
    <property type="protein sequence ID" value="POY76416.1"/>
    <property type="molecule type" value="Genomic_DNA"/>
</dbReference>
<feature type="compositionally biased region" description="Low complexity" evidence="7">
    <location>
        <begin position="295"/>
        <end position="306"/>
    </location>
</feature>
<keyword evidence="5" id="KW-0234">DNA repair</keyword>
<dbReference type="Gene3D" id="3.30.470.30">
    <property type="entry name" value="DNA ligase/mRNA capping enzyme"/>
    <property type="match status" value="1"/>
</dbReference>
<feature type="domain" description="SWIM-type" evidence="8">
    <location>
        <begin position="28"/>
        <end position="69"/>
    </location>
</feature>
<dbReference type="PROSITE" id="PS00333">
    <property type="entry name" value="DNA_LIGASE_A2"/>
    <property type="match status" value="1"/>
</dbReference>
<dbReference type="PANTHER" id="PTHR47810:SF1">
    <property type="entry name" value="DNA LIGASE B"/>
    <property type="match status" value="1"/>
</dbReference>
<evidence type="ECO:0000256" key="7">
    <source>
        <dbReference type="SAM" id="MobiDB-lite"/>
    </source>
</evidence>
<comment type="cofactor">
    <cofactor evidence="1">
        <name>a divalent metal cation</name>
        <dbReference type="ChEBI" id="CHEBI:60240"/>
    </cofactor>
</comment>
<accession>A0A2S5BI12</accession>
<dbReference type="InterPro" id="IPR029319">
    <property type="entry name" value="DNA_ligase_OB"/>
</dbReference>
<protein>
    <recommendedName>
        <fullName evidence="8">SWIM-type domain-containing protein</fullName>
    </recommendedName>
</protein>
<feature type="region of interest" description="Disordered" evidence="7">
    <location>
        <begin position="136"/>
        <end position="166"/>
    </location>
</feature>
<dbReference type="Pfam" id="PF14743">
    <property type="entry name" value="DNA_ligase_OB_2"/>
    <property type="match status" value="1"/>
</dbReference>
<keyword evidence="3" id="KW-0235">DNA replication</keyword>
<dbReference type="CDD" id="cd08041">
    <property type="entry name" value="OBF_kDNA_ligase_like"/>
    <property type="match status" value="1"/>
</dbReference>
<evidence type="ECO:0000256" key="2">
    <source>
        <dbReference type="ARBA" id="ARBA00022598"/>
    </source>
</evidence>
<feature type="region of interest" description="Disordered" evidence="7">
    <location>
        <begin position="295"/>
        <end position="318"/>
    </location>
</feature>
<dbReference type="InterPro" id="IPR012310">
    <property type="entry name" value="DNA_ligase_ATP-dep_cent"/>
</dbReference>
<evidence type="ECO:0000256" key="3">
    <source>
        <dbReference type="ARBA" id="ARBA00022705"/>
    </source>
</evidence>
<keyword evidence="6" id="KW-0862">Zinc</keyword>
<keyword evidence="10" id="KW-1185">Reference proteome</keyword>
<dbReference type="GO" id="GO:0006281">
    <property type="term" value="P:DNA repair"/>
    <property type="evidence" value="ECO:0007669"/>
    <property type="project" value="UniProtKB-KW"/>
</dbReference>
<dbReference type="AlphaFoldDB" id="A0A2S5BI12"/>
<evidence type="ECO:0000256" key="4">
    <source>
        <dbReference type="ARBA" id="ARBA00022763"/>
    </source>
</evidence>
<dbReference type="CDD" id="cd07896">
    <property type="entry name" value="Adenylation_kDNA_ligase_like"/>
    <property type="match status" value="1"/>
</dbReference>
<keyword evidence="6" id="KW-0863">Zinc-finger</keyword>
<comment type="caution">
    <text evidence="9">The sequence shown here is derived from an EMBL/GenBank/DDBJ whole genome shotgun (WGS) entry which is preliminary data.</text>
</comment>
<feature type="compositionally biased region" description="Acidic residues" evidence="7">
    <location>
        <begin position="146"/>
        <end position="158"/>
    </location>
</feature>
<dbReference type="Gene3D" id="2.40.50.140">
    <property type="entry name" value="Nucleic acid-binding proteins"/>
    <property type="match status" value="1"/>
</dbReference>
<evidence type="ECO:0000256" key="6">
    <source>
        <dbReference type="PROSITE-ProRule" id="PRU00325"/>
    </source>
</evidence>
<dbReference type="GO" id="GO:0003910">
    <property type="term" value="F:DNA ligase (ATP) activity"/>
    <property type="evidence" value="ECO:0007669"/>
    <property type="project" value="InterPro"/>
</dbReference>
<evidence type="ECO:0000313" key="9">
    <source>
        <dbReference type="EMBL" id="POY76416.1"/>
    </source>
</evidence>
<dbReference type="InterPro" id="IPR050326">
    <property type="entry name" value="NAD_dep_DNA_ligaseB"/>
</dbReference>
<dbReference type="GO" id="GO:0005524">
    <property type="term" value="F:ATP binding"/>
    <property type="evidence" value="ECO:0007669"/>
    <property type="project" value="InterPro"/>
</dbReference>
<dbReference type="STRING" id="741276.A0A2S5BI12"/>
<reference evidence="9 10" key="1">
    <citation type="journal article" date="2018" name="Front. Microbiol.">
        <title>Prospects for Fungal Bioremediation of Acidic Radioactive Waste Sites: Characterization and Genome Sequence of Rhodotorula taiwanensis MD1149.</title>
        <authorList>
            <person name="Tkavc R."/>
            <person name="Matrosova V.Y."/>
            <person name="Grichenko O.E."/>
            <person name="Gostincar C."/>
            <person name="Volpe R.P."/>
            <person name="Klimenkova P."/>
            <person name="Gaidamakova E.K."/>
            <person name="Zhou C.E."/>
            <person name="Stewart B.J."/>
            <person name="Lyman M.G."/>
            <person name="Malfatti S.A."/>
            <person name="Rubinfeld B."/>
            <person name="Courtot M."/>
            <person name="Singh J."/>
            <person name="Dalgard C.L."/>
            <person name="Hamilton T."/>
            <person name="Frey K.G."/>
            <person name="Gunde-Cimerman N."/>
            <person name="Dugan L."/>
            <person name="Daly M.J."/>
        </authorList>
    </citation>
    <scope>NUCLEOTIDE SEQUENCE [LARGE SCALE GENOMIC DNA]</scope>
    <source>
        <strain evidence="9 10">MD1149</strain>
    </source>
</reference>
<dbReference type="Proteomes" id="UP000237144">
    <property type="component" value="Unassembled WGS sequence"/>
</dbReference>
<dbReference type="PANTHER" id="PTHR47810">
    <property type="entry name" value="DNA LIGASE"/>
    <property type="match status" value="1"/>
</dbReference>
<organism evidence="9 10">
    <name type="scientific">Rhodotorula taiwanensis</name>
    <dbReference type="NCBI Taxonomy" id="741276"/>
    <lineage>
        <taxon>Eukaryota</taxon>
        <taxon>Fungi</taxon>
        <taxon>Dikarya</taxon>
        <taxon>Basidiomycota</taxon>
        <taxon>Pucciniomycotina</taxon>
        <taxon>Microbotryomycetes</taxon>
        <taxon>Sporidiobolales</taxon>
        <taxon>Sporidiobolaceae</taxon>
        <taxon>Rhodotorula</taxon>
    </lineage>
</organism>
<dbReference type="GO" id="GO:0006260">
    <property type="term" value="P:DNA replication"/>
    <property type="evidence" value="ECO:0007669"/>
    <property type="project" value="UniProtKB-KW"/>
</dbReference>
<dbReference type="PROSITE" id="PS50966">
    <property type="entry name" value="ZF_SWIM"/>
    <property type="match status" value="1"/>
</dbReference>
<dbReference type="Pfam" id="PF01068">
    <property type="entry name" value="DNA_ligase_A_M"/>
    <property type="match status" value="1"/>
</dbReference>
<feature type="compositionally biased region" description="Low complexity" evidence="7">
    <location>
        <begin position="92"/>
        <end position="107"/>
    </location>
</feature>
<keyword evidence="4" id="KW-0227">DNA damage</keyword>
<evidence type="ECO:0000256" key="1">
    <source>
        <dbReference type="ARBA" id="ARBA00001968"/>
    </source>
</evidence>
<sequence>MSLPTPKTTIPLKDKVYVPSDSNPDKSYCIHHFSQNAYSCTCMAWTVSKGRAIDNRTCKHLREVLGDEHEDLRVGPGVGIAKGKPKSKGKGKASATSSEATTSAIASTSKSAFTEAAAAEGAKKYAEPGAKKRPIAPLGRKAAAAQEDEVDQLDEEDVAQPAAKKKKEREGGIELLLAKKLDLADKSKKDPTGWWMSEKLDGVRAYWDGVSAMWSRVGNKFSAPQQFLDKLPKGHELDGELFLGRDRFDETSGIVRSISSPRWDEIRYMVFDIPSRGNEPFEARQRFLEQLFPRASPSTPTSSSAAEVNPAIDSGTVSSKEGSGFIRAVEQEKCKGWDHVEERLAQVKRLGGEGLMLRQSGSKYENKRSNTLLKVKTFYDAEARVVRHEPGKGRLQGLLGSLVCVMEDEKTEFKVGSGFDDARRAKPPPIGAIVTYRFQDLTKAGVPRFPTFVGERFDVTGPKDAVLDEKEVENE</sequence>
<dbReference type="SUPFAM" id="SSF50249">
    <property type="entry name" value="Nucleic acid-binding proteins"/>
    <property type="match status" value="1"/>
</dbReference>